<accession>A0A829Y4F5</accession>
<dbReference type="InterPro" id="IPR011008">
    <property type="entry name" value="Dimeric_a/b-barrel"/>
</dbReference>
<organism evidence="2 3">
    <name type="scientific">Steroidobacter agaridevorans</name>
    <dbReference type="NCBI Taxonomy" id="2695856"/>
    <lineage>
        <taxon>Bacteria</taxon>
        <taxon>Pseudomonadati</taxon>
        <taxon>Pseudomonadota</taxon>
        <taxon>Gammaproteobacteria</taxon>
        <taxon>Steroidobacterales</taxon>
        <taxon>Steroidobacteraceae</taxon>
        <taxon>Steroidobacter</taxon>
    </lineage>
</organism>
<name>A0A829Y4F5_9GAMM</name>
<dbReference type="Proteomes" id="UP000445000">
    <property type="component" value="Unassembled WGS sequence"/>
</dbReference>
<evidence type="ECO:0000259" key="1">
    <source>
        <dbReference type="Pfam" id="PF03992"/>
    </source>
</evidence>
<gene>
    <name evidence="2" type="ORF">GCM10011487_00740</name>
</gene>
<dbReference type="EMBL" id="BLJN01000001">
    <property type="protein sequence ID" value="GFE78074.1"/>
    <property type="molecule type" value="Genomic_DNA"/>
</dbReference>
<evidence type="ECO:0000313" key="2">
    <source>
        <dbReference type="EMBL" id="GFE78074.1"/>
    </source>
</evidence>
<dbReference type="RefSeq" id="WP_161810009.1">
    <property type="nucleotide sequence ID" value="NZ_BLJN01000001.1"/>
</dbReference>
<sequence>MIIREWRGRAARSRTAQYPTHFRTNVVPELRNVPGFLGATLSKREDGEQVEFVVLTRWQSMEAVRAFAGADPGRAVVEPGAVAALNDYDHTVRHYEIIEDIAPE</sequence>
<dbReference type="Pfam" id="PF03992">
    <property type="entry name" value="ABM"/>
    <property type="match status" value="1"/>
</dbReference>
<evidence type="ECO:0000313" key="3">
    <source>
        <dbReference type="Proteomes" id="UP000445000"/>
    </source>
</evidence>
<dbReference type="Gene3D" id="3.30.70.100">
    <property type="match status" value="1"/>
</dbReference>
<reference evidence="3" key="1">
    <citation type="submission" date="2020-01" db="EMBL/GenBank/DDBJ databases">
        <title>'Steroidobacter agaridevorans' sp. nov., agar-degrading bacteria isolated from rhizosphere soils.</title>
        <authorList>
            <person name="Ikenaga M."/>
            <person name="Kataoka M."/>
            <person name="Murouchi A."/>
            <person name="Katsuragi S."/>
            <person name="Sakai M."/>
        </authorList>
    </citation>
    <scope>NUCLEOTIDE SEQUENCE [LARGE SCALE GENOMIC DNA]</scope>
    <source>
        <strain evidence="3">YU21-B</strain>
    </source>
</reference>
<keyword evidence="3" id="KW-1185">Reference proteome</keyword>
<dbReference type="InterPro" id="IPR007138">
    <property type="entry name" value="ABM_dom"/>
</dbReference>
<protein>
    <recommendedName>
        <fullName evidence="1">ABM domain-containing protein</fullName>
    </recommendedName>
</protein>
<proteinExistence type="predicted"/>
<comment type="caution">
    <text evidence="2">The sequence shown here is derived from an EMBL/GenBank/DDBJ whole genome shotgun (WGS) entry which is preliminary data.</text>
</comment>
<dbReference type="AlphaFoldDB" id="A0A829Y4F5"/>
<dbReference type="SUPFAM" id="SSF54909">
    <property type="entry name" value="Dimeric alpha+beta barrel"/>
    <property type="match status" value="1"/>
</dbReference>
<feature type="domain" description="ABM" evidence="1">
    <location>
        <begin position="9"/>
        <end position="76"/>
    </location>
</feature>